<sequence>MNEDRGVESDKEQAQVYVASEKEVIQVEDSEANLGLASTDQILEPTKVTEIEQLQSQKALSTPVHFAVHFKETIAIGSYSQFTTSPLAGTAPALAEPTIMEEISSHNIVSKTSLESGGNSLAFMYTPMHGSPFHNYIEQFNVHFVGDGLMSDATTNLNMSRGGRPIKPSQKYQDMDWTRIQRKCKRGRRGRGYHTP</sequence>
<protein>
    <submittedName>
        <fullName evidence="1">Uncharacterized protein</fullName>
    </submittedName>
</protein>
<proteinExistence type="predicted"/>
<dbReference type="Proteomes" id="UP000712281">
    <property type="component" value="Unassembled WGS sequence"/>
</dbReference>
<reference evidence="1" key="1">
    <citation type="submission" date="2019-12" db="EMBL/GenBank/DDBJ databases">
        <title>Genome sequencing and annotation of Brassica cretica.</title>
        <authorList>
            <person name="Studholme D.J."/>
            <person name="Sarris P.F."/>
        </authorList>
    </citation>
    <scope>NUCLEOTIDE SEQUENCE</scope>
    <source>
        <strain evidence="1">PFS-001/15</strain>
        <tissue evidence="1">Leaf</tissue>
    </source>
</reference>
<dbReference type="EMBL" id="QGKW02001660">
    <property type="protein sequence ID" value="KAF2580773.1"/>
    <property type="molecule type" value="Genomic_DNA"/>
</dbReference>
<evidence type="ECO:0000313" key="2">
    <source>
        <dbReference type="Proteomes" id="UP000712281"/>
    </source>
</evidence>
<name>A0A8S9JGV5_BRACR</name>
<dbReference type="AlphaFoldDB" id="A0A8S9JGV5"/>
<evidence type="ECO:0000313" key="1">
    <source>
        <dbReference type="EMBL" id="KAF2580773.1"/>
    </source>
</evidence>
<comment type="caution">
    <text evidence="1">The sequence shown here is derived from an EMBL/GenBank/DDBJ whole genome shotgun (WGS) entry which is preliminary data.</text>
</comment>
<gene>
    <name evidence="1" type="ORF">F2Q68_00003305</name>
</gene>
<accession>A0A8S9JGV5</accession>
<organism evidence="1 2">
    <name type="scientific">Brassica cretica</name>
    <name type="common">Mustard</name>
    <dbReference type="NCBI Taxonomy" id="69181"/>
    <lineage>
        <taxon>Eukaryota</taxon>
        <taxon>Viridiplantae</taxon>
        <taxon>Streptophyta</taxon>
        <taxon>Embryophyta</taxon>
        <taxon>Tracheophyta</taxon>
        <taxon>Spermatophyta</taxon>
        <taxon>Magnoliopsida</taxon>
        <taxon>eudicotyledons</taxon>
        <taxon>Gunneridae</taxon>
        <taxon>Pentapetalae</taxon>
        <taxon>rosids</taxon>
        <taxon>malvids</taxon>
        <taxon>Brassicales</taxon>
        <taxon>Brassicaceae</taxon>
        <taxon>Brassiceae</taxon>
        <taxon>Brassica</taxon>
    </lineage>
</organism>